<sequence length="141" mass="16066">MDRYQVSYHSPPSEGSIYVELFMLSEFVIIFIVSVSIPCILLYIRSKKDNERHEKYKNMSQEAMEWHIEKEIRAEKKKKKARKSTKSSTKSNSKQKTTTTLTKTSTTSATNEAHASCISSIRPPGLTSGEPSDTLLSNRFK</sequence>
<protein>
    <submittedName>
        <fullName evidence="3">Uncharacterized protein</fullName>
    </submittedName>
</protein>
<keyword evidence="2" id="KW-0812">Transmembrane</keyword>
<feature type="region of interest" description="Disordered" evidence="1">
    <location>
        <begin position="70"/>
        <end position="141"/>
    </location>
</feature>
<keyword evidence="2" id="KW-1133">Transmembrane helix</keyword>
<dbReference type="AlphaFoldDB" id="A0A8S1HHT8"/>
<dbReference type="EMBL" id="CAJGYM010000047">
    <property type="protein sequence ID" value="CAD6194785.1"/>
    <property type="molecule type" value="Genomic_DNA"/>
</dbReference>
<keyword evidence="2" id="KW-0472">Membrane</keyword>
<organism evidence="3 4">
    <name type="scientific">Caenorhabditis auriculariae</name>
    <dbReference type="NCBI Taxonomy" id="2777116"/>
    <lineage>
        <taxon>Eukaryota</taxon>
        <taxon>Metazoa</taxon>
        <taxon>Ecdysozoa</taxon>
        <taxon>Nematoda</taxon>
        <taxon>Chromadorea</taxon>
        <taxon>Rhabditida</taxon>
        <taxon>Rhabditina</taxon>
        <taxon>Rhabditomorpha</taxon>
        <taxon>Rhabditoidea</taxon>
        <taxon>Rhabditidae</taxon>
        <taxon>Peloderinae</taxon>
        <taxon>Caenorhabditis</taxon>
    </lineage>
</organism>
<name>A0A8S1HHT8_9PELO</name>
<accession>A0A8S1HHT8</accession>
<feature type="compositionally biased region" description="Basic residues" evidence="1">
    <location>
        <begin position="75"/>
        <end position="85"/>
    </location>
</feature>
<keyword evidence="4" id="KW-1185">Reference proteome</keyword>
<dbReference type="Proteomes" id="UP000835052">
    <property type="component" value="Unassembled WGS sequence"/>
</dbReference>
<comment type="caution">
    <text evidence="3">The sequence shown here is derived from an EMBL/GenBank/DDBJ whole genome shotgun (WGS) entry which is preliminary data.</text>
</comment>
<feature type="transmembrane region" description="Helical" evidence="2">
    <location>
        <begin position="21"/>
        <end position="44"/>
    </location>
</feature>
<evidence type="ECO:0000313" key="4">
    <source>
        <dbReference type="Proteomes" id="UP000835052"/>
    </source>
</evidence>
<feature type="compositionally biased region" description="Polar residues" evidence="1">
    <location>
        <begin position="129"/>
        <end position="141"/>
    </location>
</feature>
<proteinExistence type="predicted"/>
<evidence type="ECO:0000256" key="2">
    <source>
        <dbReference type="SAM" id="Phobius"/>
    </source>
</evidence>
<evidence type="ECO:0000313" key="3">
    <source>
        <dbReference type="EMBL" id="CAD6194785.1"/>
    </source>
</evidence>
<evidence type="ECO:0000256" key="1">
    <source>
        <dbReference type="SAM" id="MobiDB-lite"/>
    </source>
</evidence>
<gene>
    <name evidence="3" type="ORF">CAUJ_LOCUS10704</name>
</gene>
<feature type="compositionally biased region" description="Low complexity" evidence="1">
    <location>
        <begin position="86"/>
        <end position="110"/>
    </location>
</feature>
<reference evidence="3" key="1">
    <citation type="submission" date="2020-10" db="EMBL/GenBank/DDBJ databases">
        <authorList>
            <person name="Kikuchi T."/>
        </authorList>
    </citation>
    <scope>NUCLEOTIDE SEQUENCE</scope>
    <source>
        <strain evidence="3">NKZ352</strain>
    </source>
</reference>